<dbReference type="InterPro" id="IPR049945">
    <property type="entry name" value="AAA_22"/>
</dbReference>
<dbReference type="SMART" id="SM00382">
    <property type="entry name" value="AAA"/>
    <property type="match status" value="1"/>
</dbReference>
<dbReference type="AlphaFoldDB" id="A0A1V9XTV9"/>
<dbReference type="GO" id="GO:0016887">
    <property type="term" value="F:ATP hydrolysis activity"/>
    <property type="evidence" value="ECO:0007669"/>
    <property type="project" value="InterPro"/>
</dbReference>
<evidence type="ECO:0000256" key="1">
    <source>
        <dbReference type="ARBA" id="ARBA00006255"/>
    </source>
</evidence>
<dbReference type="InParanoid" id="A0A1V9XTV9"/>
<dbReference type="GO" id="GO:0022008">
    <property type="term" value="P:neurogenesis"/>
    <property type="evidence" value="ECO:0007669"/>
    <property type="project" value="InterPro"/>
</dbReference>
<dbReference type="InterPro" id="IPR003593">
    <property type="entry name" value="AAA+_ATPase"/>
</dbReference>
<dbReference type="CDD" id="cd00009">
    <property type="entry name" value="AAA"/>
    <property type="match status" value="1"/>
</dbReference>
<name>A0A1V9XTV9_9ACAR</name>
<feature type="coiled-coil region" evidence="3">
    <location>
        <begin position="299"/>
        <end position="326"/>
    </location>
</feature>
<feature type="compositionally biased region" description="Low complexity" evidence="4">
    <location>
        <begin position="190"/>
        <end position="200"/>
    </location>
</feature>
<dbReference type="PANTHER" id="PTHR12784">
    <property type="entry name" value="STEERIN"/>
    <property type="match status" value="1"/>
</dbReference>
<feature type="region of interest" description="Disordered" evidence="4">
    <location>
        <begin position="104"/>
        <end position="123"/>
    </location>
</feature>
<dbReference type="InterPro" id="IPR057568">
    <property type="entry name" value="CortBP2_NAV1-like_AAA_lid"/>
</dbReference>
<gene>
    <name evidence="6" type="ORF">BIW11_07511</name>
</gene>
<sequence length="850" mass="92593">MIVIVVRCSHRSGKTAFISDGLAVVVWGRVSYNTAAAILAESATATKKRNGQRMKKNSVQTATNKDSELLELRKTIEALQQQSAEAGLTKAALQSMQAVQRTLHGTSSAVTASAHGDKEKKSGMMLPRQLSNDSMSSVNSANSQGSQQYQHSQISGSGASSVGSLKEKELQEQNGADKKAKKKKGSGWLRSSFGKAFSRGSGSGGKGEDGNGSDSSVPNSPQVSRSCPLPPAPIQEMAEGDETDDSPQVSMGTQQQGTNQQQPSQATQEMIDELRKQLRDKDMVLTDIRLEALSSAHQLDQMKELVTKLKNEIGQLKAENERLSRLVGGGGVGCGQNNAPSGGQNSENSSACSIPSLLKAHSLESIEKRLSSSDQSGSPTVDMYLNDNIQESRDSKRIPISVHLTITGDVDKLQRAGADDEIFIGCVAVSNKTSWPLLDAIVRKAFKEYVLKIDPASNLGLSAESVQCYHIGDLVRTKDANPELLPCGYLVGNDMQIKIVVKGTAQQASLDALAFETLIPKAVLARYISLLTEHRRIILCGPSGTGKTFLAHKLAEFLAKKDNSERGEDAIATFSVDRNSQTDLKGYLAHMAEQCSNGTADSELAETPQVLIVDNLHHVASLSDVFNELLLTNSENCPYIIGTINQARCSTTNLQLSHNFRWVLCANHIEPVKGLLARCLRRRLVDHEARTGLRSSPELQQIIEWMPQVWMHVNKFLETHNSADATIGPRLFLSCPVDVLSAQVWFTDLWNFTLAPYLIEAAREGLQLYGQRPACPWDDPVEWLKQSYPFEHTRASQELTAVREEDITSGESTTLSNRDSDPLLNMLMRLQEAASYTPQTSISEATADCS</sequence>
<dbReference type="Gene3D" id="3.40.50.300">
    <property type="entry name" value="P-loop containing nucleotide triphosphate hydrolases"/>
    <property type="match status" value="1"/>
</dbReference>
<feature type="compositionally biased region" description="Low complexity" evidence="4">
    <location>
        <begin position="253"/>
        <end position="267"/>
    </location>
</feature>
<evidence type="ECO:0000259" key="5">
    <source>
        <dbReference type="SMART" id="SM00382"/>
    </source>
</evidence>
<dbReference type="InterPro" id="IPR057126">
    <property type="entry name" value="NAV1-like_ubiquitin-like"/>
</dbReference>
<dbReference type="InterPro" id="IPR027417">
    <property type="entry name" value="P-loop_NTPase"/>
</dbReference>
<evidence type="ECO:0000313" key="7">
    <source>
        <dbReference type="Proteomes" id="UP000192247"/>
    </source>
</evidence>
<keyword evidence="7" id="KW-1185">Reference proteome</keyword>
<reference evidence="6 7" key="1">
    <citation type="journal article" date="2017" name="Gigascience">
        <title>Draft genome of the honey bee ectoparasitic mite, Tropilaelaps mercedesae, is shaped by the parasitic life history.</title>
        <authorList>
            <person name="Dong X."/>
            <person name="Armstrong S.D."/>
            <person name="Xia D."/>
            <person name="Makepeace B.L."/>
            <person name="Darby A.C."/>
            <person name="Kadowaki T."/>
        </authorList>
    </citation>
    <scope>NUCLEOTIDE SEQUENCE [LARGE SCALE GENOMIC DNA]</scope>
    <source>
        <strain evidence="6">Wuxi-XJTLU</strain>
    </source>
</reference>
<evidence type="ECO:0000256" key="2">
    <source>
        <dbReference type="ARBA" id="ARBA00023054"/>
    </source>
</evidence>
<dbReference type="SUPFAM" id="SSF52540">
    <property type="entry name" value="P-loop containing nucleoside triphosphate hydrolases"/>
    <property type="match status" value="1"/>
</dbReference>
<feature type="compositionally biased region" description="Polar residues" evidence="4">
    <location>
        <begin position="129"/>
        <end position="163"/>
    </location>
</feature>
<comment type="caution">
    <text evidence="6">The sequence shown here is derived from an EMBL/GenBank/DDBJ whole genome shotgun (WGS) entry which is preliminary data.</text>
</comment>
<organism evidence="6 7">
    <name type="scientific">Tropilaelaps mercedesae</name>
    <dbReference type="NCBI Taxonomy" id="418985"/>
    <lineage>
        <taxon>Eukaryota</taxon>
        <taxon>Metazoa</taxon>
        <taxon>Ecdysozoa</taxon>
        <taxon>Arthropoda</taxon>
        <taxon>Chelicerata</taxon>
        <taxon>Arachnida</taxon>
        <taxon>Acari</taxon>
        <taxon>Parasitiformes</taxon>
        <taxon>Mesostigmata</taxon>
        <taxon>Gamasina</taxon>
        <taxon>Dermanyssoidea</taxon>
        <taxon>Laelapidae</taxon>
        <taxon>Tropilaelaps</taxon>
    </lineage>
</organism>
<feature type="region of interest" description="Disordered" evidence="4">
    <location>
        <begin position="129"/>
        <end position="267"/>
    </location>
</feature>
<dbReference type="Proteomes" id="UP000192247">
    <property type="component" value="Unassembled WGS sequence"/>
</dbReference>
<dbReference type="InterPro" id="IPR039041">
    <property type="entry name" value="Nav/unc-53"/>
</dbReference>
<protein>
    <submittedName>
        <fullName evidence="6">Neuron navigator 2-like</fullName>
    </submittedName>
</protein>
<dbReference type="Pfam" id="PF25408">
    <property type="entry name" value="AAA_lid_NAV1"/>
    <property type="match status" value="1"/>
</dbReference>
<keyword evidence="2 3" id="KW-0175">Coiled coil</keyword>
<accession>A0A1V9XTV9</accession>
<evidence type="ECO:0000313" key="6">
    <source>
        <dbReference type="EMBL" id="OQR76852.1"/>
    </source>
</evidence>
<feature type="domain" description="AAA+ ATPase" evidence="5">
    <location>
        <begin position="533"/>
        <end position="690"/>
    </location>
</feature>
<evidence type="ECO:0000256" key="4">
    <source>
        <dbReference type="SAM" id="MobiDB-lite"/>
    </source>
</evidence>
<feature type="compositionally biased region" description="Basic and acidic residues" evidence="4">
    <location>
        <begin position="165"/>
        <end position="178"/>
    </location>
</feature>
<comment type="similarity">
    <text evidence="1">Belongs to the Nav/unc-53 family.</text>
</comment>
<dbReference type="Pfam" id="PF13401">
    <property type="entry name" value="AAA_22"/>
    <property type="match status" value="1"/>
</dbReference>
<evidence type="ECO:0000256" key="3">
    <source>
        <dbReference type="SAM" id="Coils"/>
    </source>
</evidence>
<dbReference type="Pfam" id="PF23092">
    <property type="entry name" value="Ubiquitin_6"/>
    <property type="match status" value="1"/>
</dbReference>
<dbReference type="EMBL" id="MNPL01004292">
    <property type="protein sequence ID" value="OQR76852.1"/>
    <property type="molecule type" value="Genomic_DNA"/>
</dbReference>
<dbReference type="PANTHER" id="PTHR12784:SF28">
    <property type="entry name" value="PROTEIN SICKIE"/>
    <property type="match status" value="1"/>
</dbReference>
<dbReference type="STRING" id="418985.A0A1V9XTV9"/>
<proteinExistence type="inferred from homology"/>
<dbReference type="OrthoDB" id="6513628at2759"/>